<evidence type="ECO:0000313" key="2">
    <source>
        <dbReference type="EMBL" id="VFK72429.1"/>
    </source>
</evidence>
<dbReference type="EMBL" id="CAADGD010000114">
    <property type="protein sequence ID" value="VFK72429.1"/>
    <property type="molecule type" value="Genomic_DNA"/>
</dbReference>
<dbReference type="AlphaFoldDB" id="A0A451AK57"/>
<reference evidence="1" key="1">
    <citation type="submission" date="2019-02" db="EMBL/GenBank/DDBJ databases">
        <authorList>
            <person name="Gruber-Vodicka R. H."/>
            <person name="Seah K. B. B."/>
        </authorList>
    </citation>
    <scope>NUCLEOTIDE SEQUENCE</scope>
    <source>
        <strain evidence="2">BECK_BY19</strain>
        <strain evidence="1">BECK_BY8</strain>
    </source>
</reference>
<protein>
    <recommendedName>
        <fullName evidence="3">DUF4258 domain-containing protein</fullName>
    </recommendedName>
</protein>
<name>A0A451AK57_9GAMM</name>
<evidence type="ECO:0008006" key="3">
    <source>
        <dbReference type="Google" id="ProtNLM"/>
    </source>
</evidence>
<gene>
    <name evidence="1" type="ORF">BECKUNK1418G_GA0071005_10927</name>
    <name evidence="2" type="ORF">BECKUNK1418H_GA0071006_11148</name>
</gene>
<evidence type="ECO:0000313" key="1">
    <source>
        <dbReference type="EMBL" id="VFK66414.1"/>
    </source>
</evidence>
<dbReference type="InterPro" id="IPR025354">
    <property type="entry name" value="DUF4258"/>
</dbReference>
<organism evidence="1">
    <name type="scientific">Candidatus Kentrum sp. UNK</name>
    <dbReference type="NCBI Taxonomy" id="2126344"/>
    <lineage>
        <taxon>Bacteria</taxon>
        <taxon>Pseudomonadati</taxon>
        <taxon>Pseudomonadota</taxon>
        <taxon>Gammaproteobacteria</taxon>
        <taxon>Candidatus Kentrum</taxon>
    </lineage>
</organism>
<sequence length="82" mass="9614">MDGNRIGPWPWLRYEELKEGEVIERYDEDFPLPSVLINGCTAGGRPLHLVVGINAPERKFVIITVYEPDSRRWARDFSRRRT</sequence>
<accession>A0A451AK57</accession>
<proteinExistence type="predicted"/>
<dbReference type="Pfam" id="PF14076">
    <property type="entry name" value="DUF4258"/>
    <property type="match status" value="1"/>
</dbReference>
<dbReference type="EMBL" id="CAADFZ010000092">
    <property type="protein sequence ID" value="VFK66414.1"/>
    <property type="molecule type" value="Genomic_DNA"/>
</dbReference>